<evidence type="ECO:0000313" key="9">
    <source>
        <dbReference type="EMBL" id="PPI16095.1"/>
    </source>
</evidence>
<dbReference type="GeneID" id="93668048"/>
<dbReference type="Proteomes" id="UP000237966">
    <property type="component" value="Unassembled WGS sequence"/>
</dbReference>
<sequence>MTDQQELPVRLRPEIVALRAYRQGRVCAVDTFKLSSNENPFHPLPSVLERVRAVGDINRYPDASAAELCAALAEVYVMRFDEVIVGAGAVAILAQLISAAAGVGDEVVYAWRSFEAYPLLITTAGATGVPVPLRLDATHDLTAMAQAITERTRVVIVCNPNNPTGTVVTADDVQAFLARVPSEVLVILDEAYIEFVGDECAVDGRRLLSRHPNLVVVRTFSKAFGLAGLRVGFALGHPRILDAARATALPLSVTRFAETAALASLDHREELFERVRRITERRDMVRGALLDQGWSTPKSEANFLWFDTHEHTESAAGIFERTGVIVRALPPDGVRVSVGEAGSVDKLLIAAAEIMGCLPEGHPARRLG</sequence>
<name>A0A0C5BFQ9_9MICO</name>
<dbReference type="PANTHER" id="PTHR43643:SF3">
    <property type="entry name" value="HISTIDINOL-PHOSPHATE AMINOTRANSFERASE"/>
    <property type="match status" value="1"/>
</dbReference>
<keyword evidence="4 6" id="KW-0808">Transferase</keyword>
<protein>
    <recommendedName>
        <fullName evidence="6">Histidinol-phosphate aminotransferase</fullName>
        <ecNumber evidence="6">2.6.1.9</ecNumber>
    </recommendedName>
    <alternativeName>
        <fullName evidence="6">Imidazole acetol-phosphate transaminase</fullName>
    </alternativeName>
</protein>
<dbReference type="NCBIfam" id="NF002878">
    <property type="entry name" value="PRK03321.1"/>
    <property type="match status" value="1"/>
</dbReference>
<evidence type="ECO:0000256" key="5">
    <source>
        <dbReference type="ARBA" id="ARBA00022898"/>
    </source>
</evidence>
<dbReference type="GO" id="GO:0004400">
    <property type="term" value="F:histidinol-phosphate transaminase activity"/>
    <property type="evidence" value="ECO:0007669"/>
    <property type="project" value="UniProtKB-UniRule"/>
</dbReference>
<dbReference type="EMBL" id="LBFI01000024">
    <property type="protein sequence ID" value="KKM46009.1"/>
    <property type="molecule type" value="Genomic_DNA"/>
</dbReference>
<keyword evidence="6" id="KW-0368">Histidine biosynthesis</keyword>
<feature type="modified residue" description="N6-(pyridoxal phosphate)lysine" evidence="6">
    <location>
        <position position="222"/>
    </location>
</feature>
<dbReference type="AlphaFoldDB" id="A0A0C5BFQ9"/>
<accession>A0A0C5BFQ9</accession>
<dbReference type="Gene3D" id="3.40.640.10">
    <property type="entry name" value="Type I PLP-dependent aspartate aminotransferase-like (Major domain)"/>
    <property type="match status" value="1"/>
</dbReference>
<evidence type="ECO:0000256" key="6">
    <source>
        <dbReference type="HAMAP-Rule" id="MF_01023"/>
    </source>
</evidence>
<dbReference type="EC" id="2.6.1.9" evidence="6"/>
<dbReference type="InterPro" id="IPR015421">
    <property type="entry name" value="PyrdxlP-dep_Trfase_major"/>
</dbReference>
<feature type="domain" description="Aminotransferase class I/classII large" evidence="7">
    <location>
        <begin position="31"/>
        <end position="347"/>
    </location>
</feature>
<comment type="caution">
    <text evidence="8">The sequence shown here is derived from an EMBL/GenBank/DDBJ whole genome shotgun (WGS) entry which is preliminary data.</text>
</comment>
<reference evidence="8 10" key="1">
    <citation type="submission" date="2015-04" db="EMBL/GenBank/DDBJ databases">
        <title>Draft genome sequence of Rathayibacter toxicus strain FH-142 (AKA 70134 or CS 32), a Western Australian isolate.</title>
        <authorList>
            <consortium name="Consortium for Microbial Forensics and Genomics (microFORGE)"/>
            <person name="Knight B.M."/>
            <person name="Roberts D.P."/>
            <person name="Lin D."/>
            <person name="Hari K."/>
            <person name="Fletcher J."/>
            <person name="Melcher U."/>
            <person name="Blagden T."/>
            <person name="Luster D.G."/>
            <person name="Sechler A.J."/>
            <person name="Schneider W.L."/>
            <person name="Winegar R.A."/>
        </authorList>
    </citation>
    <scope>NUCLEOTIDE SEQUENCE [LARGE SCALE GENOMIC DNA]</scope>
    <source>
        <strain evidence="8 10">FH142</strain>
    </source>
</reference>
<reference evidence="9 11" key="2">
    <citation type="submission" date="2018-02" db="EMBL/GenBank/DDBJ databases">
        <title>Bacteriophage NCPPB3778 and a type I-E CRISPR drive the evolution of the US Biological Select Agent, Rathayibacter toxicus.</title>
        <authorList>
            <person name="Davis E.W.II."/>
            <person name="Tabima J.F."/>
            <person name="Weisberg A.J."/>
            <person name="Lopes L.D."/>
            <person name="Wiseman M.S."/>
            <person name="Wiseman M.S."/>
            <person name="Pupko T."/>
            <person name="Belcher M.S."/>
            <person name="Sechler A.J."/>
            <person name="Tancos M.A."/>
            <person name="Schroeder B.K."/>
            <person name="Murray T.D."/>
            <person name="Luster D.G."/>
            <person name="Schneider W.L."/>
            <person name="Rogers E."/>
            <person name="Andreote F.D."/>
            <person name="Grunwald N.J."/>
            <person name="Putnam M.L."/>
            <person name="Chang J.H."/>
        </authorList>
    </citation>
    <scope>NUCLEOTIDE SEQUENCE [LARGE SCALE GENOMIC DNA]</scope>
    <source>
        <strain evidence="9 11">FH99</strain>
    </source>
</reference>
<dbReference type="Gene3D" id="3.90.1150.10">
    <property type="entry name" value="Aspartate Aminotransferase, domain 1"/>
    <property type="match status" value="1"/>
</dbReference>
<evidence type="ECO:0000313" key="10">
    <source>
        <dbReference type="Proteomes" id="UP000052979"/>
    </source>
</evidence>
<dbReference type="GO" id="GO:0000105">
    <property type="term" value="P:L-histidine biosynthetic process"/>
    <property type="evidence" value="ECO:0007669"/>
    <property type="project" value="UniProtKB-UniRule"/>
</dbReference>
<dbReference type="STRING" id="145458.APU90_04910"/>
<evidence type="ECO:0000259" key="7">
    <source>
        <dbReference type="Pfam" id="PF00155"/>
    </source>
</evidence>
<dbReference type="PATRIC" id="fig|145458.7.peg.382"/>
<dbReference type="EMBL" id="PSWU01000004">
    <property type="protein sequence ID" value="PPI16095.1"/>
    <property type="molecule type" value="Genomic_DNA"/>
</dbReference>
<dbReference type="InterPro" id="IPR015424">
    <property type="entry name" value="PyrdxlP-dep_Trfase"/>
</dbReference>
<gene>
    <name evidence="6" type="primary">hisC</name>
    <name evidence="9" type="ORF">C5C51_01345</name>
    <name evidence="8" type="ORF">VT73_02595</name>
</gene>
<comment type="catalytic activity">
    <reaction evidence="6">
        <text>L-histidinol phosphate + 2-oxoglutarate = 3-(imidazol-4-yl)-2-oxopropyl phosphate + L-glutamate</text>
        <dbReference type="Rhea" id="RHEA:23744"/>
        <dbReference type="ChEBI" id="CHEBI:16810"/>
        <dbReference type="ChEBI" id="CHEBI:29985"/>
        <dbReference type="ChEBI" id="CHEBI:57766"/>
        <dbReference type="ChEBI" id="CHEBI:57980"/>
        <dbReference type="EC" id="2.6.1.9"/>
    </reaction>
</comment>
<evidence type="ECO:0000256" key="3">
    <source>
        <dbReference type="ARBA" id="ARBA00022576"/>
    </source>
</evidence>
<evidence type="ECO:0000256" key="1">
    <source>
        <dbReference type="ARBA" id="ARBA00001933"/>
    </source>
</evidence>
<dbReference type="Pfam" id="PF00155">
    <property type="entry name" value="Aminotran_1_2"/>
    <property type="match status" value="1"/>
</dbReference>
<dbReference type="SUPFAM" id="SSF53383">
    <property type="entry name" value="PLP-dependent transferases"/>
    <property type="match status" value="1"/>
</dbReference>
<comment type="cofactor">
    <cofactor evidence="1 6">
        <name>pyridoxal 5'-phosphate</name>
        <dbReference type="ChEBI" id="CHEBI:597326"/>
    </cofactor>
</comment>
<organism evidence="8 10">
    <name type="scientific">Rathayibacter toxicus</name>
    <dbReference type="NCBI Taxonomy" id="145458"/>
    <lineage>
        <taxon>Bacteria</taxon>
        <taxon>Bacillati</taxon>
        <taxon>Actinomycetota</taxon>
        <taxon>Actinomycetes</taxon>
        <taxon>Micrococcales</taxon>
        <taxon>Microbacteriaceae</taxon>
        <taxon>Rathayibacter</taxon>
    </lineage>
</organism>
<dbReference type="InterPro" id="IPR005861">
    <property type="entry name" value="HisP_aminotrans"/>
</dbReference>
<keyword evidence="6" id="KW-0028">Amino-acid biosynthesis</keyword>
<dbReference type="eggNOG" id="COG0079">
    <property type="taxonomic scope" value="Bacteria"/>
</dbReference>
<keyword evidence="10" id="KW-1185">Reference proteome</keyword>
<dbReference type="InterPro" id="IPR001917">
    <property type="entry name" value="Aminotrans_II_pyridoxalP_BS"/>
</dbReference>
<dbReference type="OrthoDB" id="9809616at2"/>
<dbReference type="UniPathway" id="UPA00031">
    <property type="reaction ID" value="UER00012"/>
</dbReference>
<dbReference type="InterPro" id="IPR050106">
    <property type="entry name" value="HistidinolP_aminotransfase"/>
</dbReference>
<dbReference type="Proteomes" id="UP000052979">
    <property type="component" value="Unassembled WGS sequence"/>
</dbReference>
<evidence type="ECO:0000313" key="11">
    <source>
        <dbReference type="Proteomes" id="UP000237966"/>
    </source>
</evidence>
<comment type="subunit">
    <text evidence="2 6">Homodimer.</text>
</comment>
<dbReference type="InterPro" id="IPR024892">
    <property type="entry name" value="ArAT"/>
</dbReference>
<evidence type="ECO:0000256" key="2">
    <source>
        <dbReference type="ARBA" id="ARBA00011738"/>
    </source>
</evidence>
<dbReference type="RefSeq" id="WP_027692155.1">
    <property type="nucleotide sequence ID" value="NZ_CP010848.1"/>
</dbReference>
<evidence type="ECO:0000313" key="8">
    <source>
        <dbReference type="EMBL" id="KKM46009.1"/>
    </source>
</evidence>
<dbReference type="PANTHER" id="PTHR43643">
    <property type="entry name" value="HISTIDINOL-PHOSPHATE AMINOTRANSFERASE 2"/>
    <property type="match status" value="1"/>
</dbReference>
<dbReference type="CDD" id="cd00609">
    <property type="entry name" value="AAT_like"/>
    <property type="match status" value="1"/>
</dbReference>
<keyword evidence="3 6" id="KW-0032">Aminotransferase</keyword>
<dbReference type="KEGG" id="rtc:APU90_04910"/>
<dbReference type="KEGG" id="rtx:TI83_01580"/>
<comment type="pathway">
    <text evidence="6">Amino-acid biosynthesis; L-histidine biosynthesis; L-histidine from 5-phospho-alpha-D-ribose 1-diphosphate: step 7/9.</text>
</comment>
<dbReference type="InterPro" id="IPR015422">
    <property type="entry name" value="PyrdxlP-dep_Trfase_small"/>
</dbReference>
<keyword evidence="5 6" id="KW-0663">Pyridoxal phosphate</keyword>
<dbReference type="PROSITE" id="PS00599">
    <property type="entry name" value="AA_TRANSFER_CLASS_2"/>
    <property type="match status" value="1"/>
</dbReference>
<dbReference type="HAMAP" id="MF_01023">
    <property type="entry name" value="HisC_aminotrans_2"/>
    <property type="match status" value="1"/>
</dbReference>
<evidence type="ECO:0000256" key="4">
    <source>
        <dbReference type="ARBA" id="ARBA00022679"/>
    </source>
</evidence>
<dbReference type="InterPro" id="IPR004839">
    <property type="entry name" value="Aminotransferase_I/II_large"/>
</dbReference>
<dbReference type="GO" id="GO:0030170">
    <property type="term" value="F:pyridoxal phosphate binding"/>
    <property type="evidence" value="ECO:0007669"/>
    <property type="project" value="InterPro"/>
</dbReference>
<proteinExistence type="inferred from homology"/>
<comment type="similarity">
    <text evidence="6">Belongs to the class-II pyridoxal-phosphate-dependent aminotransferase family. Histidinol-phosphate aminotransferase subfamily.</text>
</comment>